<reference evidence="2 3" key="1">
    <citation type="journal article" date="2020" name="Microbiol. Resour. Announc.">
        <title>Draft Genome Sequence of a Cladosporium Species Isolated from the Mesophotic Ascidian Didemnum maculosum.</title>
        <authorList>
            <person name="Gioti A."/>
            <person name="Siaperas R."/>
            <person name="Nikolaivits E."/>
            <person name="Le Goff G."/>
            <person name="Ouazzani J."/>
            <person name="Kotoulas G."/>
            <person name="Topakas E."/>
        </authorList>
    </citation>
    <scope>NUCLEOTIDE SEQUENCE [LARGE SCALE GENOMIC DNA]</scope>
    <source>
        <strain evidence="2 3">TM138-S3</strain>
    </source>
</reference>
<dbReference type="PROSITE" id="PS50206">
    <property type="entry name" value="RHODANESE_3"/>
    <property type="match status" value="1"/>
</dbReference>
<feature type="domain" description="Rhodanese" evidence="1">
    <location>
        <begin position="60"/>
        <end position="172"/>
    </location>
</feature>
<dbReference type="InterPro" id="IPR001763">
    <property type="entry name" value="Rhodanese-like_dom"/>
</dbReference>
<dbReference type="RefSeq" id="XP_069229353.1">
    <property type="nucleotide sequence ID" value="XM_069373983.1"/>
</dbReference>
<dbReference type="Proteomes" id="UP000803884">
    <property type="component" value="Unassembled WGS sequence"/>
</dbReference>
<keyword evidence="3" id="KW-1185">Reference proteome</keyword>
<gene>
    <name evidence="2" type="ORF">WHR41_05378</name>
</gene>
<evidence type="ECO:0000313" key="2">
    <source>
        <dbReference type="EMBL" id="KAL1586248.1"/>
    </source>
</evidence>
<evidence type="ECO:0000313" key="3">
    <source>
        <dbReference type="Proteomes" id="UP000803884"/>
    </source>
</evidence>
<dbReference type="SMART" id="SM00450">
    <property type="entry name" value="RHOD"/>
    <property type="match status" value="1"/>
</dbReference>
<proteinExistence type="predicted"/>
<dbReference type="InterPro" id="IPR036873">
    <property type="entry name" value="Rhodanese-like_dom_sf"/>
</dbReference>
<accession>A0AB34KSK6</accession>
<dbReference type="PANTHER" id="PTHR10828:SF38">
    <property type="entry name" value="ARSENICAL-RESISTANCE PROTEIN 2-RELATED"/>
    <property type="match status" value="1"/>
</dbReference>
<dbReference type="GO" id="GO:0005737">
    <property type="term" value="C:cytoplasm"/>
    <property type="evidence" value="ECO:0007669"/>
    <property type="project" value="TreeGrafter"/>
</dbReference>
<comment type="caution">
    <text evidence="2">The sequence shown here is derived from an EMBL/GenBank/DDBJ whole genome shotgun (WGS) entry which is preliminary data.</text>
</comment>
<dbReference type="Gene3D" id="3.40.250.10">
    <property type="entry name" value="Rhodanese-like domain"/>
    <property type="match status" value="1"/>
</dbReference>
<evidence type="ECO:0000259" key="1">
    <source>
        <dbReference type="PROSITE" id="PS50206"/>
    </source>
</evidence>
<dbReference type="GeneID" id="96006821"/>
<dbReference type="AlphaFoldDB" id="A0AB34KSK6"/>
<name>A0AB34KSK6_9PEZI</name>
<dbReference type="GO" id="GO:0004725">
    <property type="term" value="F:protein tyrosine phosphatase activity"/>
    <property type="evidence" value="ECO:0007669"/>
    <property type="project" value="TreeGrafter"/>
</dbReference>
<dbReference type="SUPFAM" id="SSF52821">
    <property type="entry name" value="Rhodanese/Cell cycle control phosphatase"/>
    <property type="match status" value="1"/>
</dbReference>
<dbReference type="Pfam" id="PF00581">
    <property type="entry name" value="Rhodanese"/>
    <property type="match status" value="1"/>
</dbReference>
<organism evidence="2 3">
    <name type="scientific">Cladosporium halotolerans</name>
    <dbReference type="NCBI Taxonomy" id="1052096"/>
    <lineage>
        <taxon>Eukaryota</taxon>
        <taxon>Fungi</taxon>
        <taxon>Dikarya</taxon>
        <taxon>Ascomycota</taxon>
        <taxon>Pezizomycotina</taxon>
        <taxon>Dothideomycetes</taxon>
        <taxon>Dothideomycetidae</taxon>
        <taxon>Cladosporiales</taxon>
        <taxon>Cladosporiaceae</taxon>
        <taxon>Cladosporium</taxon>
    </lineage>
</organism>
<protein>
    <recommendedName>
        <fullName evidence="1">Rhodanese domain-containing protein</fullName>
    </recommendedName>
</protein>
<dbReference type="PANTHER" id="PTHR10828">
    <property type="entry name" value="M-PHASE INDUCER PHOSPHATASE DUAL SPECIFICITY PHOSPHATASE CDC25"/>
    <property type="match status" value="1"/>
</dbReference>
<dbReference type="GO" id="GO:0005634">
    <property type="term" value="C:nucleus"/>
    <property type="evidence" value="ECO:0007669"/>
    <property type="project" value="TreeGrafter"/>
</dbReference>
<sequence length="186" mass="20841">MIRGPCKLSTATTLTPRRVHHRQHITHAPAKRTLIKMSAYNIANLPRMSREKLAELVRAKHPGLTVIDVRDSDYIGGHILNGINVPVASHDYRMPELVRTLKDKDTVVFHCALSQQRGPSSALRYLREKERLEGGKAEGSGDGQGVVEGGQTVYVLEGGFVKWQEVYGEDKELTEGYAKDIWEFGY</sequence>
<dbReference type="EMBL" id="JAAQHG020000015">
    <property type="protein sequence ID" value="KAL1586248.1"/>
    <property type="molecule type" value="Genomic_DNA"/>
</dbReference>